<evidence type="ECO:0000313" key="3">
    <source>
        <dbReference type="Ensembl" id="ENSEBUP00000025576.1"/>
    </source>
</evidence>
<feature type="compositionally biased region" description="Basic and acidic residues" evidence="1">
    <location>
        <begin position="305"/>
        <end position="317"/>
    </location>
</feature>
<reference evidence="3" key="2">
    <citation type="submission" date="2025-09" db="UniProtKB">
        <authorList>
            <consortium name="Ensembl"/>
        </authorList>
    </citation>
    <scope>IDENTIFICATION</scope>
</reference>
<dbReference type="InterPro" id="IPR029400">
    <property type="entry name" value="TINF2_N"/>
</dbReference>
<dbReference type="Proteomes" id="UP000694388">
    <property type="component" value="Unplaced"/>
</dbReference>
<dbReference type="GO" id="GO:0016233">
    <property type="term" value="P:telomere capping"/>
    <property type="evidence" value="ECO:0007669"/>
    <property type="project" value="InterPro"/>
</dbReference>
<evidence type="ECO:0000256" key="1">
    <source>
        <dbReference type="SAM" id="MobiDB-lite"/>
    </source>
</evidence>
<dbReference type="GO" id="GO:0042162">
    <property type="term" value="F:telomeric DNA binding"/>
    <property type="evidence" value="ECO:0007669"/>
    <property type="project" value="TreeGrafter"/>
</dbReference>
<protein>
    <recommendedName>
        <fullName evidence="2">TERF1-interacting nuclear factor 2 N-terminal domain-containing protein</fullName>
    </recommendedName>
</protein>
<dbReference type="GO" id="GO:0070187">
    <property type="term" value="C:shelterin complex"/>
    <property type="evidence" value="ECO:0007669"/>
    <property type="project" value="InterPro"/>
</dbReference>
<dbReference type="PANTHER" id="PTHR15512">
    <property type="entry name" value="TERF1-INTERACTING NUCLEAR FACTOR 2"/>
    <property type="match status" value="1"/>
</dbReference>
<proteinExistence type="predicted"/>
<keyword evidence="4" id="KW-1185">Reference proteome</keyword>
<sequence length="355" mass="41195">MRHHQLHRFGEMSKEDSLLVWMLDFAYRHRMEAVIVDLESHSERSTTDRVPCLRRVGTAVHSAILARRPHAYERALQLLMAVQEQVPYLLCYRHYMKLVLKLKAKITIDAMHPWRGALIAKMVLGEQFAETPGIEPFARKIDMQKVQRKSRMFFGHIEHLINNKRDRDKYVQTQLALHYDDGFYNNLEKLFLEFLECLEDTLPTTKFDQLLQLQQRMEPQKGDRANNGVVTRVEEKIALEFLADLEWKKPSVQDLLRLYLKVYSPSPVLHIEPQANAAPRSRRPSWPSRTNSTGRGQMNLTGEKNGQKRTCEELGRPDGVDRAEISLNESSFGKRIRICNEPAETCDNGNLAMDT</sequence>
<evidence type="ECO:0000313" key="4">
    <source>
        <dbReference type="Proteomes" id="UP000694388"/>
    </source>
</evidence>
<feature type="domain" description="TERF1-interacting nuclear factor 2 N-terminal" evidence="2">
    <location>
        <begin position="67"/>
        <end position="209"/>
    </location>
</feature>
<dbReference type="AlphaFoldDB" id="A0A8C4R5W9"/>
<accession>A0A8C4R5W9</accession>
<dbReference type="GO" id="GO:1904356">
    <property type="term" value="P:regulation of telomere maintenance via telomere lengthening"/>
    <property type="evidence" value="ECO:0007669"/>
    <property type="project" value="TreeGrafter"/>
</dbReference>
<dbReference type="Pfam" id="PF14973">
    <property type="entry name" value="TINF2_N"/>
    <property type="match status" value="1"/>
</dbReference>
<organism evidence="3 4">
    <name type="scientific">Eptatretus burgeri</name>
    <name type="common">Inshore hagfish</name>
    <dbReference type="NCBI Taxonomy" id="7764"/>
    <lineage>
        <taxon>Eukaryota</taxon>
        <taxon>Metazoa</taxon>
        <taxon>Chordata</taxon>
        <taxon>Craniata</taxon>
        <taxon>Vertebrata</taxon>
        <taxon>Cyclostomata</taxon>
        <taxon>Myxini</taxon>
        <taxon>Myxiniformes</taxon>
        <taxon>Myxinidae</taxon>
        <taxon>Eptatretinae</taxon>
        <taxon>Eptatretus</taxon>
    </lineage>
</organism>
<feature type="region of interest" description="Disordered" evidence="1">
    <location>
        <begin position="273"/>
        <end position="317"/>
    </location>
</feature>
<reference evidence="3" key="1">
    <citation type="submission" date="2025-08" db="UniProtKB">
        <authorList>
            <consortium name="Ensembl"/>
        </authorList>
    </citation>
    <scope>IDENTIFICATION</scope>
</reference>
<dbReference type="PANTHER" id="PTHR15512:SF0">
    <property type="entry name" value="TERF1-INTERACTING NUCLEAR FACTOR 2"/>
    <property type="match status" value="1"/>
</dbReference>
<dbReference type="Ensembl" id="ENSEBUT00000026152.1">
    <property type="protein sequence ID" value="ENSEBUP00000025576.1"/>
    <property type="gene ID" value="ENSEBUG00000015756.1"/>
</dbReference>
<feature type="compositionally biased region" description="Polar residues" evidence="1">
    <location>
        <begin position="290"/>
        <end position="304"/>
    </location>
</feature>
<evidence type="ECO:0000259" key="2">
    <source>
        <dbReference type="Pfam" id="PF14973"/>
    </source>
</evidence>
<name>A0A8C4R5W9_EPTBU</name>
<dbReference type="InterPro" id="IPR039098">
    <property type="entry name" value="TINF2"/>
</dbReference>